<evidence type="ECO:0000256" key="4">
    <source>
        <dbReference type="ARBA" id="ARBA00022840"/>
    </source>
</evidence>
<reference evidence="6 7" key="1">
    <citation type="submission" date="2021-03" db="EMBL/GenBank/DDBJ databases">
        <title>Enterococcal diversity collection.</title>
        <authorList>
            <person name="Gilmore M.S."/>
            <person name="Schwartzman J."/>
            <person name="Van Tyne D."/>
            <person name="Martin M."/>
            <person name="Earl A.M."/>
            <person name="Manson A.L."/>
            <person name="Straub T."/>
            <person name="Salamzade R."/>
            <person name="Saavedra J."/>
            <person name="Lebreton F."/>
            <person name="Prichula J."/>
            <person name="Schaufler K."/>
            <person name="Gaca A."/>
            <person name="Sgardioli B."/>
            <person name="Wagenaar J."/>
            <person name="Strong T."/>
        </authorList>
    </citation>
    <scope>NUCLEOTIDE SEQUENCE [LARGE SCALE GENOMIC DNA]</scope>
    <source>
        <strain evidence="6 7">669A</strain>
    </source>
</reference>
<gene>
    <name evidence="6" type="ORF">JZO70_02585</name>
</gene>
<feature type="domain" description="ABC transporter" evidence="5">
    <location>
        <begin position="5"/>
        <end position="244"/>
    </location>
</feature>
<protein>
    <submittedName>
        <fullName evidence="6">ABC transporter ATP-binding protein</fullName>
    </submittedName>
</protein>
<accession>A0ABS3L5Y9</accession>
<proteinExistence type="inferred from homology"/>
<dbReference type="InterPro" id="IPR027417">
    <property type="entry name" value="P-loop_NTPase"/>
</dbReference>
<comment type="caution">
    <text evidence="6">The sequence shown here is derived from an EMBL/GenBank/DDBJ whole genome shotgun (WGS) entry which is preliminary data.</text>
</comment>
<dbReference type="EMBL" id="JAFREM010000004">
    <property type="protein sequence ID" value="MBO1305033.1"/>
    <property type="molecule type" value="Genomic_DNA"/>
</dbReference>
<dbReference type="Gene3D" id="3.40.50.300">
    <property type="entry name" value="P-loop containing nucleotide triphosphate hydrolases"/>
    <property type="match status" value="1"/>
</dbReference>
<evidence type="ECO:0000256" key="3">
    <source>
        <dbReference type="ARBA" id="ARBA00022741"/>
    </source>
</evidence>
<dbReference type="Proteomes" id="UP000664601">
    <property type="component" value="Unassembled WGS sequence"/>
</dbReference>
<dbReference type="InterPro" id="IPR003593">
    <property type="entry name" value="AAA+_ATPase"/>
</dbReference>
<keyword evidence="2" id="KW-0813">Transport</keyword>
<dbReference type="SUPFAM" id="SSF52540">
    <property type="entry name" value="P-loop containing nucleoside triphosphate hydrolases"/>
    <property type="match status" value="1"/>
</dbReference>
<dbReference type="Pfam" id="PF00005">
    <property type="entry name" value="ABC_tran"/>
    <property type="match status" value="1"/>
</dbReference>
<name>A0ABS3L5Y9_9ENTE</name>
<organism evidence="6 7">
    <name type="scientific">Candidatus Enterococcus moelleringii</name>
    <dbReference type="NCBI Taxonomy" id="2815325"/>
    <lineage>
        <taxon>Bacteria</taxon>
        <taxon>Bacillati</taxon>
        <taxon>Bacillota</taxon>
        <taxon>Bacilli</taxon>
        <taxon>Lactobacillales</taxon>
        <taxon>Enterococcaceae</taxon>
        <taxon>Enterococcus</taxon>
    </lineage>
</organism>
<dbReference type="SMART" id="SM00382">
    <property type="entry name" value="AAA"/>
    <property type="match status" value="1"/>
</dbReference>
<dbReference type="CDD" id="cd03255">
    <property type="entry name" value="ABC_MJ0796_LolCDE_FtsE"/>
    <property type="match status" value="1"/>
</dbReference>
<keyword evidence="4 6" id="KW-0067">ATP-binding</keyword>
<sequence>MTNILEVKNLTKVYEIEDTSYTAIDDLSFSVKKGDFVAIMGASGSGKSTLLNIISTLDIASSGMVLVGDEELSQLKEKEQATFRSQHLSFVFQNYNLLANLTLHENIALALTVKGHPKNEINQLVLDTARQLDIHELLHKFPHQVSGGQRQRCACARALATSPDLILADEPTGALDTRSAKQFLTTLKELNETKGTTILLVTHDAIAASYCQRILFMQDGRFINELTTDQLSQKETFQLILEKMDAFLGDDDHVS</sequence>
<dbReference type="InterPro" id="IPR003439">
    <property type="entry name" value="ABC_transporter-like_ATP-bd"/>
</dbReference>
<comment type="similarity">
    <text evidence="1">Belongs to the ABC transporter superfamily.</text>
</comment>
<evidence type="ECO:0000256" key="1">
    <source>
        <dbReference type="ARBA" id="ARBA00005417"/>
    </source>
</evidence>
<dbReference type="InterPro" id="IPR017911">
    <property type="entry name" value="MacB-like_ATP-bd"/>
</dbReference>
<dbReference type="PANTHER" id="PTHR42798">
    <property type="entry name" value="LIPOPROTEIN-RELEASING SYSTEM ATP-BINDING PROTEIN LOLD"/>
    <property type="match status" value="1"/>
</dbReference>
<evidence type="ECO:0000256" key="2">
    <source>
        <dbReference type="ARBA" id="ARBA00022448"/>
    </source>
</evidence>
<evidence type="ECO:0000259" key="5">
    <source>
        <dbReference type="PROSITE" id="PS50893"/>
    </source>
</evidence>
<evidence type="ECO:0000313" key="6">
    <source>
        <dbReference type="EMBL" id="MBO1305033.1"/>
    </source>
</evidence>
<evidence type="ECO:0000313" key="7">
    <source>
        <dbReference type="Proteomes" id="UP000664601"/>
    </source>
</evidence>
<keyword evidence="7" id="KW-1185">Reference proteome</keyword>
<dbReference type="RefSeq" id="WP_207671978.1">
    <property type="nucleotide sequence ID" value="NZ_JAFREM010000004.1"/>
</dbReference>
<dbReference type="PANTHER" id="PTHR42798:SF7">
    <property type="entry name" value="ALPHA-D-RIBOSE 1-METHYLPHOSPHONATE 5-TRIPHOSPHATE SYNTHASE SUBUNIT PHNL"/>
    <property type="match status" value="1"/>
</dbReference>
<dbReference type="PROSITE" id="PS50893">
    <property type="entry name" value="ABC_TRANSPORTER_2"/>
    <property type="match status" value="1"/>
</dbReference>
<dbReference type="GO" id="GO:0005524">
    <property type="term" value="F:ATP binding"/>
    <property type="evidence" value="ECO:0007669"/>
    <property type="project" value="UniProtKB-KW"/>
</dbReference>
<keyword evidence="3" id="KW-0547">Nucleotide-binding</keyword>